<sequence>MSTAREKIISHAVKGIEDGMNVNLGIGMPTMIADQIPASKEVFLHSENGLLGIDPYPVAGEENANLINAGKETVTAKEGAAFIDNAESFTMIRGGHVDLAS</sequence>
<dbReference type="Pfam" id="PF01144">
    <property type="entry name" value="CoA_trans"/>
    <property type="match status" value="1"/>
</dbReference>
<keyword evidence="1" id="KW-0808">Transferase</keyword>
<organism evidence="1 2">
    <name type="scientific">Alteribacillus persepolensis</name>
    <dbReference type="NCBI Taxonomy" id="568899"/>
    <lineage>
        <taxon>Bacteria</taxon>
        <taxon>Bacillati</taxon>
        <taxon>Bacillota</taxon>
        <taxon>Bacilli</taxon>
        <taxon>Bacillales</taxon>
        <taxon>Bacillaceae</taxon>
        <taxon>Alteribacillus</taxon>
    </lineage>
</organism>
<dbReference type="InterPro" id="IPR037171">
    <property type="entry name" value="NagB/RpiA_transferase-like"/>
</dbReference>
<dbReference type="EMBL" id="FNDK01000034">
    <property type="protein sequence ID" value="SDI32219.1"/>
    <property type="molecule type" value="Genomic_DNA"/>
</dbReference>
<dbReference type="PANTHER" id="PTHR13707">
    <property type="entry name" value="KETOACID-COENZYME A TRANSFERASE"/>
    <property type="match status" value="1"/>
</dbReference>
<dbReference type="AlphaFoldDB" id="A0A1G8JLN4"/>
<dbReference type="PROSITE" id="PS01274">
    <property type="entry name" value="COA_TRANSF_2"/>
    <property type="match status" value="1"/>
</dbReference>
<dbReference type="InterPro" id="IPR004164">
    <property type="entry name" value="CoA_transf_AS"/>
</dbReference>
<dbReference type="GO" id="GO:0008410">
    <property type="term" value="F:CoA-transferase activity"/>
    <property type="evidence" value="ECO:0007669"/>
    <property type="project" value="InterPro"/>
</dbReference>
<evidence type="ECO:0000313" key="1">
    <source>
        <dbReference type="EMBL" id="SDI32219.1"/>
    </source>
</evidence>
<gene>
    <name evidence="1" type="ORF">SAMN05192534_13422</name>
</gene>
<proteinExistence type="predicted"/>
<dbReference type="STRING" id="568899.SAMN05192534_13422"/>
<name>A0A1G8JLN4_9BACI</name>
<reference evidence="1 2" key="1">
    <citation type="submission" date="2016-10" db="EMBL/GenBank/DDBJ databases">
        <authorList>
            <person name="de Groot N.N."/>
        </authorList>
    </citation>
    <scope>NUCLEOTIDE SEQUENCE [LARGE SCALE GENOMIC DNA]</scope>
    <source>
        <strain evidence="1 2">DSM 21632</strain>
    </source>
</reference>
<dbReference type="Proteomes" id="UP000199163">
    <property type="component" value="Unassembled WGS sequence"/>
</dbReference>
<evidence type="ECO:0000313" key="2">
    <source>
        <dbReference type="Proteomes" id="UP000199163"/>
    </source>
</evidence>
<protein>
    <submittedName>
        <fullName evidence="1">3-oxoacid CoA-transferase subunit B</fullName>
    </submittedName>
</protein>
<dbReference type="Gene3D" id="3.40.1080.10">
    <property type="entry name" value="Glutaconate Coenzyme A-transferase"/>
    <property type="match status" value="1"/>
</dbReference>
<dbReference type="SUPFAM" id="SSF100950">
    <property type="entry name" value="NagB/RpiA/CoA transferase-like"/>
    <property type="match status" value="1"/>
</dbReference>
<accession>A0A1G8JLN4</accession>
<dbReference type="InterPro" id="IPR004165">
    <property type="entry name" value="CoA_trans_fam_I"/>
</dbReference>
<keyword evidence="2" id="KW-1185">Reference proteome</keyword>
<dbReference type="PANTHER" id="PTHR13707:SF57">
    <property type="entry name" value="SUCCINYL-COA:3-KETOACID COENZYME A TRANSFERASE SUBUNIT B-RELATED"/>
    <property type="match status" value="1"/>
</dbReference>